<sequence length="415" mass="45967">MANDAASLQLPIMVRQPKMVWPGLDKEGLHLKSIAGDGNCLFASLSDQLYGSPSRHGEIRATIVDHMRTFRPLYEGFLHADDVVQKRATRATTESIRKHMEDDAFEGYLTAMSRLGTYGGQPELLAFVRAYDQDVIVHLPPSMGWDTSILSYTNEDRAPEVEPPPSLHICYGGDEEKHAHYDSSQKSEADSQRRSLASRPKPYNRQNVPAVQQNHDLSSRALRNMKSDPHKDMMHELVTRGTKDLRSGLDLLNDQRARSPSVTSSHYSTSSKRSFEDDGELPRSTKRTDRKKRTLRSRAAARQLSGSPNLHVSVHVSQPTSSGPPTPASSQDTDSSDQAERVRSGLDNSAASSPKEIEVINLIDDDDDSDHQVAPARTQPFTPTPRRQASVSSRSDLASKIPSIIKEAPRSTLQA</sequence>
<dbReference type="Pfam" id="PF02338">
    <property type="entry name" value="OTU"/>
    <property type="match status" value="1"/>
</dbReference>
<comment type="caution">
    <text evidence="3">The sequence shown here is derived from an EMBL/GenBank/DDBJ whole genome shotgun (WGS) entry which is preliminary data.</text>
</comment>
<dbReference type="GO" id="GO:0004843">
    <property type="term" value="F:cysteine-type deubiquitinase activity"/>
    <property type="evidence" value="ECO:0007669"/>
    <property type="project" value="TreeGrafter"/>
</dbReference>
<dbReference type="CDD" id="cd22756">
    <property type="entry name" value="OTU_OTUD3-like"/>
    <property type="match status" value="1"/>
</dbReference>
<feature type="compositionally biased region" description="Basic and acidic residues" evidence="1">
    <location>
        <begin position="174"/>
        <end position="193"/>
    </location>
</feature>
<feature type="compositionally biased region" description="Polar residues" evidence="1">
    <location>
        <begin position="204"/>
        <end position="216"/>
    </location>
</feature>
<dbReference type="SUPFAM" id="SSF54001">
    <property type="entry name" value="Cysteine proteinases"/>
    <property type="match status" value="1"/>
</dbReference>
<proteinExistence type="predicted"/>
<evidence type="ECO:0000313" key="3">
    <source>
        <dbReference type="EMBL" id="KAK5085277.1"/>
    </source>
</evidence>
<feature type="domain" description="OTU" evidence="2">
    <location>
        <begin position="29"/>
        <end position="187"/>
    </location>
</feature>
<dbReference type="Proteomes" id="UP001309876">
    <property type="component" value="Unassembled WGS sequence"/>
</dbReference>
<evidence type="ECO:0000259" key="2">
    <source>
        <dbReference type="PROSITE" id="PS50802"/>
    </source>
</evidence>
<dbReference type="EMBL" id="JAVRRJ010000004">
    <property type="protein sequence ID" value="KAK5085277.1"/>
    <property type="molecule type" value="Genomic_DNA"/>
</dbReference>
<dbReference type="InterPro" id="IPR003323">
    <property type="entry name" value="OTU_dom"/>
</dbReference>
<evidence type="ECO:0000256" key="1">
    <source>
        <dbReference type="SAM" id="MobiDB-lite"/>
    </source>
</evidence>
<feature type="compositionally biased region" description="Basic and acidic residues" evidence="1">
    <location>
        <begin position="273"/>
        <end position="287"/>
    </location>
</feature>
<dbReference type="AlphaFoldDB" id="A0AAN7YG37"/>
<dbReference type="PANTHER" id="PTHR12419">
    <property type="entry name" value="OTU DOMAIN CONTAINING PROTEIN"/>
    <property type="match status" value="1"/>
</dbReference>
<feature type="region of interest" description="Disordered" evidence="1">
    <location>
        <begin position="171"/>
        <end position="219"/>
    </location>
</feature>
<dbReference type="InterPro" id="IPR050704">
    <property type="entry name" value="Peptidase_C85-like"/>
</dbReference>
<organism evidence="3 4">
    <name type="scientific">Lithohypha guttulata</name>
    <dbReference type="NCBI Taxonomy" id="1690604"/>
    <lineage>
        <taxon>Eukaryota</taxon>
        <taxon>Fungi</taxon>
        <taxon>Dikarya</taxon>
        <taxon>Ascomycota</taxon>
        <taxon>Pezizomycotina</taxon>
        <taxon>Eurotiomycetes</taxon>
        <taxon>Chaetothyriomycetidae</taxon>
        <taxon>Chaetothyriales</taxon>
        <taxon>Trichomeriaceae</taxon>
        <taxon>Lithohypha</taxon>
    </lineage>
</organism>
<evidence type="ECO:0000313" key="4">
    <source>
        <dbReference type="Proteomes" id="UP001309876"/>
    </source>
</evidence>
<feature type="compositionally biased region" description="Low complexity" evidence="1">
    <location>
        <begin position="259"/>
        <end position="272"/>
    </location>
</feature>
<feature type="compositionally biased region" description="Polar residues" evidence="1">
    <location>
        <begin position="379"/>
        <end position="396"/>
    </location>
</feature>
<keyword evidence="4" id="KW-1185">Reference proteome</keyword>
<reference evidence="3 4" key="1">
    <citation type="submission" date="2023-08" db="EMBL/GenBank/DDBJ databases">
        <title>Black Yeasts Isolated from many extreme environments.</title>
        <authorList>
            <person name="Coleine C."/>
            <person name="Stajich J.E."/>
            <person name="Selbmann L."/>
        </authorList>
    </citation>
    <scope>NUCLEOTIDE SEQUENCE [LARGE SCALE GENOMIC DNA]</scope>
    <source>
        <strain evidence="3 4">CCFEE 5910</strain>
    </source>
</reference>
<protein>
    <recommendedName>
        <fullName evidence="2">OTU domain-containing protein</fullName>
    </recommendedName>
</protein>
<dbReference type="PANTHER" id="PTHR12419:SF7">
    <property type="entry name" value="OTU DOMAIN-CONTAINING PROTEIN 3"/>
    <property type="match status" value="1"/>
</dbReference>
<name>A0AAN7YG37_9EURO</name>
<dbReference type="Gene3D" id="3.90.70.80">
    <property type="match status" value="1"/>
</dbReference>
<dbReference type="GO" id="GO:0016579">
    <property type="term" value="P:protein deubiquitination"/>
    <property type="evidence" value="ECO:0007669"/>
    <property type="project" value="TreeGrafter"/>
</dbReference>
<feature type="region of interest" description="Disordered" evidence="1">
    <location>
        <begin position="253"/>
        <end position="415"/>
    </location>
</feature>
<accession>A0AAN7YG37</accession>
<dbReference type="PROSITE" id="PS50802">
    <property type="entry name" value="OTU"/>
    <property type="match status" value="1"/>
</dbReference>
<gene>
    <name evidence="3" type="ORF">LTR05_004558</name>
</gene>
<dbReference type="InterPro" id="IPR038765">
    <property type="entry name" value="Papain-like_cys_pep_sf"/>
</dbReference>